<reference evidence="1 2" key="1">
    <citation type="submission" date="2013-11" db="EMBL/GenBank/DDBJ databases">
        <title>Single cell genomics of uncultured Tannerella BU063 (oral taxon 286).</title>
        <authorList>
            <person name="Beall C.J."/>
            <person name="Campbell A.G."/>
            <person name="Griffen A.L."/>
            <person name="Podar M."/>
            <person name="Leys E.J."/>
        </authorList>
    </citation>
    <scope>NUCLEOTIDE SEQUENCE [LARGE SCALE GENOMIC DNA]</scope>
    <source>
        <strain evidence="1">Cell 8/11</strain>
    </source>
</reference>
<keyword evidence="1" id="KW-0378">Hydrolase</keyword>
<evidence type="ECO:0000313" key="1">
    <source>
        <dbReference type="EMBL" id="ETK12054.1"/>
    </source>
</evidence>
<gene>
    <name evidence="1" type="ORF">T235_12110</name>
</gene>
<dbReference type="PATRIC" id="fig|1411915.3.peg.1284"/>
<dbReference type="AlphaFoldDB" id="W2CXW7"/>
<protein>
    <submittedName>
        <fullName evidence="1">Phosphohydrolase</fullName>
    </submittedName>
</protein>
<organism evidence="1 2">
    <name type="scientific">Tannerella sp. oral taxon BU063 isolate Cell 8/11</name>
    <dbReference type="NCBI Taxonomy" id="1411915"/>
    <lineage>
        <taxon>Bacteria</taxon>
        <taxon>Pseudomonadati</taxon>
        <taxon>Bacteroidota</taxon>
        <taxon>Bacteroidia</taxon>
        <taxon>Bacteroidales</taxon>
        <taxon>Tannerellaceae</taxon>
        <taxon>Tannerella</taxon>
    </lineage>
</organism>
<dbReference type="Gene3D" id="1.10.3210.10">
    <property type="entry name" value="Hypothetical protein af1432"/>
    <property type="match status" value="1"/>
</dbReference>
<name>W2CXW7_9BACT</name>
<dbReference type="GO" id="GO:0016787">
    <property type="term" value="F:hydrolase activity"/>
    <property type="evidence" value="ECO:0007669"/>
    <property type="project" value="UniProtKB-KW"/>
</dbReference>
<dbReference type="EMBL" id="AYYF01001421">
    <property type="protein sequence ID" value="ETK12054.1"/>
    <property type="molecule type" value="Genomic_DNA"/>
</dbReference>
<sequence length="108" mass="12648">MVGYLHDASEDTPHTVEQVLKLLEEEAQTAMEPNDRAEIVQALKLLNHHTASDRQTYIHHIGEHALARAVKLNDLTHNMDMKRLPSPTEKDYQRLARYRQEYEYLAQR</sequence>
<comment type="caution">
    <text evidence="1">The sequence shown here is derived from an EMBL/GenBank/DDBJ whole genome shotgun (WGS) entry which is preliminary data.</text>
</comment>
<evidence type="ECO:0000313" key="2">
    <source>
        <dbReference type="Proteomes" id="UP000034980"/>
    </source>
</evidence>
<dbReference type="SUPFAM" id="SSF109604">
    <property type="entry name" value="HD-domain/PDEase-like"/>
    <property type="match status" value="1"/>
</dbReference>
<proteinExistence type="predicted"/>
<accession>W2CXW7</accession>
<dbReference type="Proteomes" id="UP000034980">
    <property type="component" value="Unassembled WGS sequence"/>
</dbReference>